<name>A0ABR9DUS4_9GAMM</name>
<dbReference type="Proteomes" id="UP000648482">
    <property type="component" value="Unassembled WGS sequence"/>
</dbReference>
<gene>
    <name evidence="1" type="ORF">PALI_a3835</name>
</gene>
<evidence type="ECO:0000313" key="1">
    <source>
        <dbReference type="EMBL" id="MBE0358114.1"/>
    </source>
</evidence>
<protein>
    <submittedName>
        <fullName evidence="1">Uncharacterized protein</fullName>
    </submittedName>
</protein>
<evidence type="ECO:0000313" key="2">
    <source>
        <dbReference type="Proteomes" id="UP000648482"/>
    </source>
</evidence>
<reference evidence="1 2" key="1">
    <citation type="submission" date="2015-06" db="EMBL/GenBank/DDBJ databases">
        <title>Genome sequence of Pseudoalteromonas aliena.</title>
        <authorList>
            <person name="Xie B.-B."/>
            <person name="Rong J.-C."/>
            <person name="Qin Q.-L."/>
            <person name="Zhang Y.-Z."/>
        </authorList>
    </citation>
    <scope>NUCLEOTIDE SEQUENCE [LARGE SCALE GENOMIC DNA]</scope>
    <source>
        <strain evidence="1 2">SW19</strain>
    </source>
</reference>
<dbReference type="EMBL" id="AQGU01000020">
    <property type="protein sequence ID" value="MBE0358114.1"/>
    <property type="molecule type" value="Genomic_DNA"/>
</dbReference>
<organism evidence="1 2">
    <name type="scientific">Pseudoalteromonas aliena SW19</name>
    <dbReference type="NCBI Taxonomy" id="1314866"/>
    <lineage>
        <taxon>Bacteria</taxon>
        <taxon>Pseudomonadati</taxon>
        <taxon>Pseudomonadota</taxon>
        <taxon>Gammaproteobacteria</taxon>
        <taxon>Alteromonadales</taxon>
        <taxon>Pseudoalteromonadaceae</taxon>
        <taxon>Pseudoalteromonas</taxon>
    </lineage>
</organism>
<sequence>MKELNLNEVQGIVDGGCIMGPSLPSDPRITPKIVIKF</sequence>
<accession>A0ABR9DUS4</accession>
<comment type="caution">
    <text evidence="1">The sequence shown here is derived from an EMBL/GenBank/DDBJ whole genome shotgun (WGS) entry which is preliminary data.</text>
</comment>
<keyword evidence="2" id="KW-1185">Reference proteome</keyword>
<proteinExistence type="predicted"/>